<organism evidence="3 5">
    <name type="scientific">Sphingomonas canadensis</name>
    <dbReference type="NCBI Taxonomy" id="1219257"/>
    <lineage>
        <taxon>Bacteria</taxon>
        <taxon>Pseudomonadati</taxon>
        <taxon>Pseudomonadota</taxon>
        <taxon>Alphaproteobacteria</taxon>
        <taxon>Sphingomonadales</taxon>
        <taxon>Sphingomonadaceae</taxon>
        <taxon>Sphingomonas</taxon>
    </lineage>
</organism>
<evidence type="ECO:0000313" key="4">
    <source>
        <dbReference type="EMBL" id="MFD0947216.1"/>
    </source>
</evidence>
<comment type="caution">
    <text evidence="3">The sequence shown here is derived from an EMBL/GenBank/DDBJ whole genome shotgun (WGS) entry which is preliminary data.</text>
</comment>
<reference evidence="3" key="3">
    <citation type="submission" date="2024-09" db="EMBL/GenBank/DDBJ databases">
        <authorList>
            <person name="Sun Q."/>
            <person name="Mori K."/>
        </authorList>
    </citation>
    <scope>NUCLEOTIDE SEQUENCE</scope>
    <source>
        <strain evidence="3">CCUG 62982</strain>
    </source>
</reference>
<feature type="domain" description="UDP-glucose/GDP-mannose dehydrogenase N-terminal" evidence="2">
    <location>
        <begin position="1"/>
        <end position="53"/>
    </location>
</feature>
<gene>
    <name evidence="3" type="ORF">ACFQ1E_07455</name>
    <name evidence="4" type="ORF">ACFQ1E_12775</name>
</gene>
<dbReference type="InterPro" id="IPR036291">
    <property type="entry name" value="NAD(P)-bd_dom_sf"/>
</dbReference>
<evidence type="ECO:0000256" key="1">
    <source>
        <dbReference type="ARBA" id="ARBA00015132"/>
    </source>
</evidence>
<dbReference type="PANTHER" id="PTHR43750:SF3">
    <property type="entry name" value="UDP-GLUCOSE 6-DEHYDROGENASE TUAD"/>
    <property type="match status" value="1"/>
</dbReference>
<name>A0ABW3H4T9_9SPHN</name>
<dbReference type="EMBL" id="JBHTJG010000002">
    <property type="protein sequence ID" value="MFD0946167.1"/>
    <property type="molecule type" value="Genomic_DNA"/>
</dbReference>
<sequence length="53" mass="5826">MRITMIGTGYVGLVSGACFSDFGHEVVCVDKDARKIELLHQNIMPIYEPGLAE</sequence>
<reference evidence="5" key="2">
    <citation type="journal article" date="2019" name="Int. J. Syst. Evol. Microbiol.">
        <title>The Global Catalogue of Microorganisms (GCM) 10K type strain sequencing project: providing services to taxonomists for standard genome sequencing and annotation.</title>
        <authorList>
            <consortium name="The Broad Institute Genomics Platform"/>
            <consortium name="The Broad Institute Genome Sequencing Center for Infectious Disease"/>
            <person name="Wu L."/>
            <person name="Ma J."/>
        </authorList>
    </citation>
    <scope>NUCLEOTIDE SEQUENCE [LARGE SCALE GENOMIC DNA]</scope>
    <source>
        <strain evidence="5">CCUG 62982</strain>
    </source>
</reference>
<proteinExistence type="predicted"/>
<dbReference type="PANTHER" id="PTHR43750">
    <property type="entry name" value="UDP-GLUCOSE 6-DEHYDROGENASE TUAD"/>
    <property type="match status" value="1"/>
</dbReference>
<keyword evidence="5" id="KW-1185">Reference proteome</keyword>
<dbReference type="InterPro" id="IPR001732">
    <property type="entry name" value="UDP-Glc/GDP-Man_DH_N"/>
</dbReference>
<reference evidence="3" key="1">
    <citation type="journal article" date="2014" name="Int. J. Syst. Evol. Microbiol.">
        <title>Complete genome of a new Firmicutes species belonging to the dominant human colonic microbiota ('Ruminococcus bicirculans') reveals two chromosomes and a selective capacity to utilize plant glucans.</title>
        <authorList>
            <consortium name="NISC Comparative Sequencing Program"/>
            <person name="Wegmann U."/>
            <person name="Louis P."/>
            <person name="Goesmann A."/>
            <person name="Henrissat B."/>
            <person name="Duncan S.H."/>
            <person name="Flint H.J."/>
        </authorList>
    </citation>
    <scope>NUCLEOTIDE SEQUENCE</scope>
    <source>
        <strain evidence="3">CCUG 62982</strain>
    </source>
</reference>
<dbReference type="Gene3D" id="3.40.50.720">
    <property type="entry name" value="NAD(P)-binding Rossmann-like Domain"/>
    <property type="match status" value="1"/>
</dbReference>
<dbReference type="SUPFAM" id="SSF51735">
    <property type="entry name" value="NAD(P)-binding Rossmann-fold domains"/>
    <property type="match status" value="1"/>
</dbReference>
<evidence type="ECO:0000259" key="2">
    <source>
        <dbReference type="Pfam" id="PF03721"/>
    </source>
</evidence>
<protein>
    <recommendedName>
        <fullName evidence="1">UDP-glucose 6-dehydrogenase</fullName>
    </recommendedName>
</protein>
<dbReference type="Proteomes" id="UP001596977">
    <property type="component" value="Unassembled WGS sequence"/>
</dbReference>
<dbReference type="Pfam" id="PF03721">
    <property type="entry name" value="UDPG_MGDP_dh_N"/>
    <property type="match status" value="1"/>
</dbReference>
<evidence type="ECO:0000313" key="5">
    <source>
        <dbReference type="Proteomes" id="UP001596977"/>
    </source>
</evidence>
<evidence type="ECO:0000313" key="3">
    <source>
        <dbReference type="EMBL" id="MFD0946167.1"/>
    </source>
</evidence>
<dbReference type="PROSITE" id="PS51257">
    <property type="entry name" value="PROKAR_LIPOPROTEIN"/>
    <property type="match status" value="1"/>
</dbReference>
<accession>A0ABW3H4T9</accession>
<dbReference type="EMBL" id="JBHTJG010000006">
    <property type="protein sequence ID" value="MFD0947216.1"/>
    <property type="molecule type" value="Genomic_DNA"/>
</dbReference>
<feature type="non-terminal residue" evidence="3">
    <location>
        <position position="53"/>
    </location>
</feature>